<dbReference type="GO" id="GO:0006221">
    <property type="term" value="P:pyrimidine nucleotide biosynthetic process"/>
    <property type="evidence" value="ECO:0007669"/>
    <property type="project" value="UniProtKB-KW"/>
</dbReference>
<dbReference type="GO" id="GO:0016743">
    <property type="term" value="F:carboxyl- or carbamoyltransferase activity"/>
    <property type="evidence" value="ECO:0007669"/>
    <property type="project" value="InterPro"/>
</dbReference>
<dbReference type="EMBL" id="UINC01216213">
    <property type="protein sequence ID" value="SVE42256.1"/>
    <property type="molecule type" value="Genomic_DNA"/>
</dbReference>
<accession>A0A383DCN3</accession>
<name>A0A383DCN3_9ZZZZ</name>
<evidence type="ECO:0008006" key="6">
    <source>
        <dbReference type="Google" id="ProtNLM"/>
    </source>
</evidence>
<evidence type="ECO:0000256" key="2">
    <source>
        <dbReference type="ARBA" id="ARBA00022975"/>
    </source>
</evidence>
<dbReference type="Gene3D" id="3.40.50.1370">
    <property type="entry name" value="Aspartate/ornithine carbamoyltransferase"/>
    <property type="match status" value="1"/>
</dbReference>
<dbReference type="Pfam" id="PF00185">
    <property type="entry name" value="OTCace"/>
    <property type="match status" value="1"/>
</dbReference>
<evidence type="ECO:0000259" key="4">
    <source>
        <dbReference type="Pfam" id="PF02748"/>
    </source>
</evidence>
<sequence>HPLPRVDELSPDIDQDPRSLYFQQAALGIPIRMALLWHVLGLGEGNGESLNKPDISRKSGLKYSDTSFECENETCITNKERLFAKVQYEIVKDTDYRLRCLHCDHETLAKLAGNADTHYYYSSKLLDRFLPPVRPENVRFFKSSSHARASGFKRASEKWDKYQNKEAGPRKSWLALVLGLSQ</sequence>
<dbReference type="InterPro" id="IPR036792">
    <property type="entry name" value="Asp_carbatrfase_reg_C_sf"/>
</dbReference>
<keyword evidence="2" id="KW-0665">Pyrimidine biosynthesis</keyword>
<feature type="non-terminal residue" evidence="5">
    <location>
        <position position="1"/>
    </location>
</feature>
<dbReference type="SUPFAM" id="SSF57825">
    <property type="entry name" value="Aspartate carbamoyltransferase, Regulatory-chain, C-terminal domain"/>
    <property type="match status" value="1"/>
</dbReference>
<dbReference type="Pfam" id="PF02748">
    <property type="entry name" value="PyrI_C"/>
    <property type="match status" value="1"/>
</dbReference>
<organism evidence="5">
    <name type="scientific">marine metagenome</name>
    <dbReference type="NCBI Taxonomy" id="408172"/>
    <lineage>
        <taxon>unclassified sequences</taxon>
        <taxon>metagenomes</taxon>
        <taxon>ecological metagenomes</taxon>
    </lineage>
</organism>
<evidence type="ECO:0000256" key="1">
    <source>
        <dbReference type="ARBA" id="ARBA00022679"/>
    </source>
</evidence>
<protein>
    <recommendedName>
        <fullName evidence="6">Aspartate carbamoyltransferase</fullName>
    </recommendedName>
</protein>
<reference evidence="5" key="1">
    <citation type="submission" date="2018-05" db="EMBL/GenBank/DDBJ databases">
        <authorList>
            <person name="Lanie J.A."/>
            <person name="Ng W.-L."/>
            <person name="Kazmierczak K.M."/>
            <person name="Andrzejewski T.M."/>
            <person name="Davidsen T.M."/>
            <person name="Wayne K.J."/>
            <person name="Tettelin H."/>
            <person name="Glass J.I."/>
            <person name="Rusch D."/>
            <person name="Podicherti R."/>
            <person name="Tsui H.-C.T."/>
            <person name="Winkler M.E."/>
        </authorList>
    </citation>
    <scope>NUCLEOTIDE SEQUENCE</scope>
</reference>
<dbReference type="AlphaFoldDB" id="A0A383DCN3"/>
<feature type="domain" description="Aspartate carbamoyltransferase regulatory subunit C-terminal" evidence="4">
    <location>
        <begin position="68"/>
        <end position="106"/>
    </location>
</feature>
<proteinExistence type="predicted"/>
<dbReference type="GO" id="GO:0006520">
    <property type="term" value="P:amino acid metabolic process"/>
    <property type="evidence" value="ECO:0007669"/>
    <property type="project" value="InterPro"/>
</dbReference>
<dbReference type="Gene3D" id="2.30.30.20">
    <property type="entry name" value="Aspartate carbamoyltransferase regulatory subunit, C-terminal domain"/>
    <property type="match status" value="1"/>
</dbReference>
<evidence type="ECO:0000259" key="3">
    <source>
        <dbReference type="Pfam" id="PF00185"/>
    </source>
</evidence>
<dbReference type="GO" id="GO:0016597">
    <property type="term" value="F:amino acid binding"/>
    <property type="evidence" value="ECO:0007669"/>
    <property type="project" value="InterPro"/>
</dbReference>
<dbReference type="InterPro" id="IPR020542">
    <property type="entry name" value="Asp_carbamoyltrfase_reg_C"/>
</dbReference>
<keyword evidence="1" id="KW-0808">Transferase</keyword>
<gene>
    <name evidence="5" type="ORF">METZ01_LOCUS495110</name>
</gene>
<dbReference type="InterPro" id="IPR006131">
    <property type="entry name" value="Asp_carbamoyltransf_Asp/Orn-bd"/>
</dbReference>
<evidence type="ECO:0000313" key="5">
    <source>
        <dbReference type="EMBL" id="SVE42256.1"/>
    </source>
</evidence>
<feature type="domain" description="Aspartate/ornithine carbamoyltransferase Asp/Orn-binding" evidence="3">
    <location>
        <begin position="1"/>
        <end position="38"/>
    </location>
</feature>
<dbReference type="SUPFAM" id="SSF53671">
    <property type="entry name" value="Aspartate/ornithine carbamoyltransferase"/>
    <property type="match status" value="1"/>
</dbReference>
<dbReference type="InterPro" id="IPR036901">
    <property type="entry name" value="Asp/Orn_carbamoylTrfase_sf"/>
</dbReference>